<dbReference type="EMBL" id="JACCFM010000001">
    <property type="protein sequence ID" value="NYJ19801.1"/>
    <property type="molecule type" value="Genomic_DNA"/>
</dbReference>
<evidence type="ECO:0000256" key="2">
    <source>
        <dbReference type="SAM" id="SignalP"/>
    </source>
</evidence>
<evidence type="ECO:0000256" key="1">
    <source>
        <dbReference type="SAM" id="MobiDB-lite"/>
    </source>
</evidence>
<feature type="region of interest" description="Disordered" evidence="1">
    <location>
        <begin position="29"/>
        <end position="78"/>
    </location>
</feature>
<keyword evidence="4" id="KW-1185">Reference proteome</keyword>
<keyword evidence="2" id="KW-0732">Signal</keyword>
<comment type="caution">
    <text evidence="3">The sequence shown here is derived from an EMBL/GenBank/DDBJ whole genome shotgun (WGS) entry which is preliminary data.</text>
</comment>
<feature type="chain" id="PRO_5038470399" evidence="2">
    <location>
        <begin position="32"/>
        <end position="173"/>
    </location>
</feature>
<name>A0A7Z0EE44_9MICO</name>
<reference evidence="3 4" key="1">
    <citation type="submission" date="2020-07" db="EMBL/GenBank/DDBJ databases">
        <title>Sequencing the genomes of 1000 actinobacteria strains.</title>
        <authorList>
            <person name="Klenk H.-P."/>
        </authorList>
    </citation>
    <scope>NUCLEOTIDE SEQUENCE [LARGE SCALE GENOMIC DNA]</scope>
    <source>
        <strain evidence="3 4">LI1</strain>
    </source>
</reference>
<dbReference type="RefSeq" id="WP_179578499.1">
    <property type="nucleotide sequence ID" value="NZ_JACCFM010000001.1"/>
</dbReference>
<accession>A0A7Z0EE44</accession>
<gene>
    <name evidence="3" type="ORF">HNR05_001592</name>
</gene>
<organism evidence="3 4">
    <name type="scientific">Glaciibacter psychrotolerans</name>
    <dbReference type="NCBI Taxonomy" id="670054"/>
    <lineage>
        <taxon>Bacteria</taxon>
        <taxon>Bacillati</taxon>
        <taxon>Actinomycetota</taxon>
        <taxon>Actinomycetes</taxon>
        <taxon>Micrococcales</taxon>
        <taxon>Microbacteriaceae</taxon>
        <taxon>Glaciibacter</taxon>
    </lineage>
</organism>
<feature type="compositionally biased region" description="Polar residues" evidence="1">
    <location>
        <begin position="55"/>
        <end position="69"/>
    </location>
</feature>
<evidence type="ECO:0000313" key="3">
    <source>
        <dbReference type="EMBL" id="NYJ19801.1"/>
    </source>
</evidence>
<protein>
    <submittedName>
        <fullName evidence="3">Uncharacterized protein</fullName>
    </submittedName>
</protein>
<dbReference type="AlphaFoldDB" id="A0A7Z0EE44"/>
<evidence type="ECO:0000313" key="4">
    <source>
        <dbReference type="Proteomes" id="UP000537260"/>
    </source>
</evidence>
<feature type="signal peptide" evidence="2">
    <location>
        <begin position="1"/>
        <end position="31"/>
    </location>
</feature>
<dbReference type="Proteomes" id="UP000537260">
    <property type="component" value="Unassembled WGS sequence"/>
</dbReference>
<dbReference type="PROSITE" id="PS51257">
    <property type="entry name" value="PROKAR_LIPOPROTEIN"/>
    <property type="match status" value="1"/>
</dbReference>
<feature type="compositionally biased region" description="Low complexity" evidence="1">
    <location>
        <begin position="37"/>
        <end position="53"/>
    </location>
</feature>
<proteinExistence type="predicted"/>
<sequence>MASRATTFGFAATMTAALGLGLLGCSAEAPSAPSGDGLTAAPPAAAGTALPTPRASATATQEVPETGNATLPADFPRSVPVVSGTVERSESHGNESHGNDGHGAWLVWMTVDDVSAAAVTARDQLTVAGFVEESWHADDRKSTGVFTSADHRVVVVAVDNPNHREFLYKVFTS</sequence>